<reference evidence="1 2" key="1">
    <citation type="journal article" date="2011" name="J. Bacteriol.">
        <title>Genome of Ochrobactrum anthropi ATCC 49188 T, a versatile opportunistic pathogen and symbiont of several eukaryotic hosts.</title>
        <authorList>
            <person name="Chain P.S."/>
            <person name="Lang D.M."/>
            <person name="Comerci D.J."/>
            <person name="Malfatti S.A."/>
            <person name="Vergez L.M."/>
            <person name="Shin M."/>
            <person name="Ugalde R.A."/>
            <person name="Garcia E."/>
            <person name="Tolmasky M.E."/>
        </authorList>
    </citation>
    <scope>NUCLEOTIDE SEQUENCE [LARGE SCALE GENOMIC DNA]</scope>
    <source>
        <strain evidence="2">ATCC 49188 / DSM 6882 / CCUG 24695 / JCM 21032 / LMG 3331 / NBRC 15819 / NCTC 12168 / Alc 37</strain>
    </source>
</reference>
<keyword evidence="2" id="KW-1185">Reference proteome</keyword>
<dbReference type="Proteomes" id="UP000002301">
    <property type="component" value="Chromosome 1"/>
</dbReference>
<evidence type="ECO:0000313" key="1">
    <source>
        <dbReference type="EMBL" id="ABS12953.1"/>
    </source>
</evidence>
<accession>A6WVE9</accession>
<dbReference type="AlphaFoldDB" id="A6WVE9"/>
<dbReference type="PATRIC" id="fig|439375.7.peg.238"/>
<name>A6WVE9_BRUA4</name>
<organism evidence="1 2">
    <name type="scientific">Brucella anthropi (strain ATCC 49188 / DSM 6882 / CCUG 24695 / JCM 21032 / LMG 3331 / NBRC 15819 / NCTC 12168 / Alc 37)</name>
    <name type="common">Ochrobactrum anthropi</name>
    <dbReference type="NCBI Taxonomy" id="439375"/>
    <lineage>
        <taxon>Bacteria</taxon>
        <taxon>Pseudomonadati</taxon>
        <taxon>Pseudomonadota</taxon>
        <taxon>Alphaproteobacteria</taxon>
        <taxon>Hyphomicrobiales</taxon>
        <taxon>Brucellaceae</taxon>
        <taxon>Brucella/Ochrobactrum group</taxon>
        <taxon>Brucella</taxon>
    </lineage>
</organism>
<evidence type="ECO:0000313" key="2">
    <source>
        <dbReference type="Proteomes" id="UP000002301"/>
    </source>
</evidence>
<dbReference type="KEGG" id="oan:Oant_0222"/>
<dbReference type="HOGENOM" id="CLU_1576908_0_0_5"/>
<protein>
    <submittedName>
        <fullName evidence="1">Uncharacterized protein</fullName>
    </submittedName>
</protein>
<gene>
    <name evidence="1" type="ordered locus">Oant_0222</name>
</gene>
<sequence>MVSKLDLKRLNTAIDKEISDAVEKDGEAKHSLIKSKVTAEFSEVIKRISDELADRKIGDMVTSHLRNWTFIKKDGSRQLSLPGIPPTILERMPVLITVPPEEEGEETRHVSLKSATVGELRRFEKFIADMRDNINKTADAAGFIKRSVEGVDDDIRLIDALRHRGKYAA</sequence>
<dbReference type="STRING" id="439375.Oant_0222"/>
<dbReference type="EMBL" id="CP000758">
    <property type="protein sequence ID" value="ABS12953.1"/>
    <property type="molecule type" value="Genomic_DNA"/>
</dbReference>
<proteinExistence type="predicted"/>